<dbReference type="InterPro" id="IPR027417">
    <property type="entry name" value="P-loop_NTPase"/>
</dbReference>
<keyword evidence="2" id="KW-1185">Reference proteome</keyword>
<dbReference type="EMBL" id="CAMPGE010005359">
    <property type="protein sequence ID" value="CAI2364209.1"/>
    <property type="molecule type" value="Genomic_DNA"/>
</dbReference>
<reference evidence="1" key="1">
    <citation type="submission" date="2023-07" db="EMBL/GenBank/DDBJ databases">
        <authorList>
            <consortium name="AG Swart"/>
            <person name="Singh M."/>
            <person name="Singh A."/>
            <person name="Seah K."/>
            <person name="Emmerich C."/>
        </authorList>
    </citation>
    <scope>NUCLEOTIDE SEQUENCE</scope>
    <source>
        <strain evidence="1">DP1</strain>
    </source>
</reference>
<dbReference type="Proteomes" id="UP001295684">
    <property type="component" value="Unassembled WGS sequence"/>
</dbReference>
<evidence type="ECO:0000313" key="2">
    <source>
        <dbReference type="Proteomes" id="UP001295684"/>
    </source>
</evidence>
<dbReference type="InterPro" id="IPR001806">
    <property type="entry name" value="Small_GTPase"/>
</dbReference>
<dbReference type="GO" id="GO:0003924">
    <property type="term" value="F:GTPase activity"/>
    <property type="evidence" value="ECO:0007669"/>
    <property type="project" value="InterPro"/>
</dbReference>
<dbReference type="Gene3D" id="3.40.50.300">
    <property type="entry name" value="P-loop containing nucleotide triphosphate hydrolases"/>
    <property type="match status" value="1"/>
</dbReference>
<dbReference type="AlphaFoldDB" id="A0AAD1UCC3"/>
<dbReference type="Pfam" id="PF00071">
    <property type="entry name" value="Ras"/>
    <property type="match status" value="1"/>
</dbReference>
<dbReference type="SUPFAM" id="SSF52540">
    <property type="entry name" value="P-loop containing nucleoside triphosphate hydrolases"/>
    <property type="match status" value="1"/>
</dbReference>
<accession>A0AAD1UCC3</accession>
<comment type="caution">
    <text evidence="1">The sequence shown here is derived from an EMBL/GenBank/DDBJ whole genome shotgun (WGS) entry which is preliminary data.</text>
</comment>
<proteinExistence type="predicted"/>
<gene>
    <name evidence="1" type="ORF">ECRASSUSDP1_LOCUS5552</name>
</gene>
<sequence>MSVHTYQCTTKECDIEAKHYCICHQQLVCSRCNANRHYACELVRVCQAEDLEDMTKLLHDFVDGLKNKAAQYDLVENIQGLEQAFQDVNGVVKMFQANVAQCFEKDKHEDFSMLVFQGKQILSDIFEGTIFGNTTKSNPILRLLFDSQVLDTQNGNLVPPMRDINILVNQRSKALVSEFARRNKKLYEDKLKAQKKIIAMQKASELRSQINTLKLEIKQNKSETDHIINKHRLTIAAIDEKNRNNSSIEQRECIPLRPVTLIGLRNVGKTCMGSRLCGHEFDPCTNATAWIEFSQCCTIFCGRQVKFHVFDTVRFSMECEGLPIDSFTRNNCLLLVYDITDESSLKVCQDFIDNAKETGNIVYFLVTIGLSSHYNLSAFESPMPSIL</sequence>
<name>A0AAD1UCC3_EUPCR</name>
<organism evidence="1 2">
    <name type="scientific">Euplotes crassus</name>
    <dbReference type="NCBI Taxonomy" id="5936"/>
    <lineage>
        <taxon>Eukaryota</taxon>
        <taxon>Sar</taxon>
        <taxon>Alveolata</taxon>
        <taxon>Ciliophora</taxon>
        <taxon>Intramacronucleata</taxon>
        <taxon>Spirotrichea</taxon>
        <taxon>Hypotrichia</taxon>
        <taxon>Euplotida</taxon>
        <taxon>Euplotidae</taxon>
        <taxon>Moneuplotes</taxon>
    </lineage>
</organism>
<evidence type="ECO:0000313" key="1">
    <source>
        <dbReference type="EMBL" id="CAI2364209.1"/>
    </source>
</evidence>
<dbReference type="GO" id="GO:0005525">
    <property type="term" value="F:GTP binding"/>
    <property type="evidence" value="ECO:0007669"/>
    <property type="project" value="InterPro"/>
</dbReference>
<protein>
    <submittedName>
        <fullName evidence="1">Uncharacterized protein</fullName>
    </submittedName>
</protein>